<evidence type="ECO:0000256" key="3">
    <source>
        <dbReference type="ARBA" id="ARBA00022475"/>
    </source>
</evidence>
<evidence type="ECO:0000256" key="7">
    <source>
        <dbReference type="ARBA" id="ARBA00023122"/>
    </source>
</evidence>
<accession>A0A852TWN4</accession>
<evidence type="ECO:0000259" key="13">
    <source>
        <dbReference type="PROSITE" id="PS51371"/>
    </source>
</evidence>
<dbReference type="InterPro" id="IPR051676">
    <property type="entry name" value="UPF0053_domain"/>
</dbReference>
<dbReference type="EMBL" id="JACCCC010000001">
    <property type="protein sequence ID" value="NYE48926.1"/>
    <property type="molecule type" value="Genomic_DNA"/>
</dbReference>
<sequence>MGEVVQNIGIVLLFIVIGGFFAGSEIALISLRDSQVRGMAARGGRGQRVANLAADPNRFLSAVQIGVTLAGFMSAAFGGAVLAPYLSPLLVAMGLPEGAAGTVALVVITLITSYVSLVIGELVPKRMALQRAEGISLIVAPVLDRIASLARPAIWLLSVSTNLVVRLLGGDPRADREEITEEEVRDIVAEHESLGADERGIISRVFITADRPLREVMVPRTEVNFIEAGTSIDEAARTALTSEFSRFPVYDGGYDRVIGFVHVRDLLQRSSESGDASVRGIVREVPFLPSTKQVLDSMTEMRGGGHHMAIVLDEYGGTAGIATLEDLVEELVGEIRDEYDRPEKGVRHLQDASIEVSGLLNLTEFAEQTGLRLPKGAYETAAGYVMTALGRVPSVGASVDTEEGHRLTVAEMDGRRVDRIRVTPPAEGDGRVPARPDAPAE</sequence>
<dbReference type="InterPro" id="IPR044751">
    <property type="entry name" value="Ion_transp-like_CBS"/>
</dbReference>
<evidence type="ECO:0000256" key="8">
    <source>
        <dbReference type="ARBA" id="ARBA00023136"/>
    </source>
</evidence>
<evidence type="ECO:0000256" key="9">
    <source>
        <dbReference type="PROSITE-ProRule" id="PRU00703"/>
    </source>
</evidence>
<dbReference type="Pfam" id="PF03471">
    <property type="entry name" value="CorC_HlyC"/>
    <property type="match status" value="1"/>
</dbReference>
<dbReference type="PANTHER" id="PTHR43099">
    <property type="entry name" value="UPF0053 PROTEIN YRKA"/>
    <property type="match status" value="1"/>
</dbReference>
<dbReference type="PROSITE" id="PS51846">
    <property type="entry name" value="CNNM"/>
    <property type="match status" value="1"/>
</dbReference>
<reference evidence="15 16" key="1">
    <citation type="submission" date="2020-07" db="EMBL/GenBank/DDBJ databases">
        <title>Sequencing the genomes of 1000 actinobacteria strains.</title>
        <authorList>
            <person name="Klenk H.-P."/>
        </authorList>
    </citation>
    <scope>NUCLEOTIDE SEQUENCE [LARGE SCALE GENOMIC DNA]</scope>
    <source>
        <strain evidence="15 16">CXB654</strain>
    </source>
</reference>
<feature type="transmembrane region" description="Helical" evidence="12">
    <location>
        <begin position="65"/>
        <end position="86"/>
    </location>
</feature>
<dbReference type="Pfam" id="PF01595">
    <property type="entry name" value="CNNM"/>
    <property type="match status" value="1"/>
</dbReference>
<evidence type="ECO:0000256" key="12">
    <source>
        <dbReference type="SAM" id="Phobius"/>
    </source>
</evidence>
<dbReference type="Pfam" id="PF00571">
    <property type="entry name" value="CBS"/>
    <property type="match status" value="2"/>
</dbReference>
<dbReference type="Gene3D" id="3.10.580.10">
    <property type="entry name" value="CBS-domain"/>
    <property type="match status" value="1"/>
</dbReference>
<dbReference type="AlphaFoldDB" id="A0A852TWN4"/>
<dbReference type="InterPro" id="IPR046342">
    <property type="entry name" value="CBS_dom_sf"/>
</dbReference>
<dbReference type="Proteomes" id="UP000589036">
    <property type="component" value="Unassembled WGS sequence"/>
</dbReference>
<evidence type="ECO:0000313" key="16">
    <source>
        <dbReference type="Proteomes" id="UP000589036"/>
    </source>
</evidence>
<keyword evidence="4 10" id="KW-0812">Transmembrane</keyword>
<feature type="transmembrane region" description="Helical" evidence="12">
    <location>
        <begin position="6"/>
        <end position="29"/>
    </location>
</feature>
<proteinExistence type="inferred from homology"/>
<comment type="subcellular location">
    <subcellularLocation>
        <location evidence="1">Cell membrane</location>
        <topology evidence="1">Multi-pass membrane protein</topology>
    </subcellularLocation>
</comment>
<evidence type="ECO:0000256" key="1">
    <source>
        <dbReference type="ARBA" id="ARBA00004651"/>
    </source>
</evidence>
<protein>
    <submittedName>
        <fullName evidence="15">Putative hemolysin</fullName>
    </submittedName>
</protein>
<dbReference type="PANTHER" id="PTHR43099:SF5">
    <property type="entry name" value="HLYC_CORC FAMILY TRANSPORTER"/>
    <property type="match status" value="1"/>
</dbReference>
<dbReference type="SUPFAM" id="SSF54631">
    <property type="entry name" value="CBS-domain pair"/>
    <property type="match status" value="1"/>
</dbReference>
<dbReference type="FunFam" id="3.10.580.10:FF:000002">
    <property type="entry name" value="Magnesium/cobalt efflux protein CorC"/>
    <property type="match status" value="1"/>
</dbReference>
<feature type="domain" description="CBS" evidence="13">
    <location>
        <begin position="281"/>
        <end position="338"/>
    </location>
</feature>
<evidence type="ECO:0000256" key="4">
    <source>
        <dbReference type="ARBA" id="ARBA00022692"/>
    </source>
</evidence>
<dbReference type="CDD" id="cd04590">
    <property type="entry name" value="CBS_pair_CorC_HlyC_assoc"/>
    <property type="match status" value="1"/>
</dbReference>
<dbReference type="InterPro" id="IPR036318">
    <property type="entry name" value="FAD-bd_PCMH-like_sf"/>
</dbReference>
<dbReference type="GO" id="GO:0050660">
    <property type="term" value="F:flavin adenine dinucleotide binding"/>
    <property type="evidence" value="ECO:0007669"/>
    <property type="project" value="InterPro"/>
</dbReference>
<keyword evidence="6 10" id="KW-1133">Transmembrane helix</keyword>
<dbReference type="SMART" id="SM01091">
    <property type="entry name" value="CorC_HlyC"/>
    <property type="match status" value="1"/>
</dbReference>
<evidence type="ECO:0000256" key="6">
    <source>
        <dbReference type="ARBA" id="ARBA00022989"/>
    </source>
</evidence>
<dbReference type="GO" id="GO:0005886">
    <property type="term" value="C:plasma membrane"/>
    <property type="evidence" value="ECO:0007669"/>
    <property type="project" value="UniProtKB-SubCell"/>
</dbReference>
<keyword evidence="16" id="KW-1185">Reference proteome</keyword>
<evidence type="ECO:0000256" key="2">
    <source>
        <dbReference type="ARBA" id="ARBA00006337"/>
    </source>
</evidence>
<feature type="domain" description="CBS" evidence="13">
    <location>
        <begin position="217"/>
        <end position="277"/>
    </location>
</feature>
<organism evidence="15 16">
    <name type="scientific">Spinactinospora alkalitolerans</name>
    <dbReference type="NCBI Taxonomy" id="687207"/>
    <lineage>
        <taxon>Bacteria</taxon>
        <taxon>Bacillati</taxon>
        <taxon>Actinomycetota</taxon>
        <taxon>Actinomycetes</taxon>
        <taxon>Streptosporangiales</taxon>
        <taxon>Nocardiopsidaceae</taxon>
        <taxon>Spinactinospora</taxon>
    </lineage>
</organism>
<evidence type="ECO:0000259" key="14">
    <source>
        <dbReference type="PROSITE" id="PS51846"/>
    </source>
</evidence>
<dbReference type="InterPro" id="IPR016169">
    <property type="entry name" value="FAD-bd_PCMH_sub2"/>
</dbReference>
<keyword evidence="3" id="KW-1003">Cell membrane</keyword>
<feature type="region of interest" description="Disordered" evidence="11">
    <location>
        <begin position="418"/>
        <end position="441"/>
    </location>
</feature>
<dbReference type="InterPro" id="IPR000644">
    <property type="entry name" value="CBS_dom"/>
</dbReference>
<feature type="domain" description="CNNM transmembrane" evidence="14">
    <location>
        <begin position="1"/>
        <end position="198"/>
    </location>
</feature>
<feature type="transmembrane region" description="Helical" evidence="12">
    <location>
        <begin position="98"/>
        <end position="123"/>
    </location>
</feature>
<keyword evidence="5" id="KW-0677">Repeat</keyword>
<evidence type="ECO:0000256" key="5">
    <source>
        <dbReference type="ARBA" id="ARBA00022737"/>
    </source>
</evidence>
<dbReference type="SUPFAM" id="SSF56176">
    <property type="entry name" value="FAD-binding/transporter-associated domain-like"/>
    <property type="match status" value="1"/>
</dbReference>
<keyword evidence="8 10" id="KW-0472">Membrane</keyword>
<evidence type="ECO:0000256" key="11">
    <source>
        <dbReference type="SAM" id="MobiDB-lite"/>
    </source>
</evidence>
<evidence type="ECO:0000313" key="15">
    <source>
        <dbReference type="EMBL" id="NYE48926.1"/>
    </source>
</evidence>
<name>A0A852TWN4_9ACTN</name>
<dbReference type="InterPro" id="IPR005170">
    <property type="entry name" value="Transptr-assoc_dom"/>
</dbReference>
<dbReference type="RefSeq" id="WP_179644672.1">
    <property type="nucleotide sequence ID" value="NZ_BAAAYY010000031.1"/>
</dbReference>
<dbReference type="InterPro" id="IPR002550">
    <property type="entry name" value="CNNM"/>
</dbReference>
<dbReference type="Gene3D" id="3.30.465.10">
    <property type="match status" value="1"/>
</dbReference>
<gene>
    <name evidence="15" type="ORF">HDA32_004046</name>
</gene>
<dbReference type="PROSITE" id="PS51371">
    <property type="entry name" value="CBS"/>
    <property type="match status" value="2"/>
</dbReference>
<keyword evidence="7 9" id="KW-0129">CBS domain</keyword>
<comment type="caution">
    <text evidence="15">The sequence shown here is derived from an EMBL/GenBank/DDBJ whole genome shotgun (WGS) entry which is preliminary data.</text>
</comment>
<comment type="similarity">
    <text evidence="2">Belongs to the UPF0053 family.</text>
</comment>
<evidence type="ECO:0000256" key="10">
    <source>
        <dbReference type="PROSITE-ProRule" id="PRU01193"/>
    </source>
</evidence>